<reference evidence="2" key="1">
    <citation type="journal article" date="2024" name="Front. Bioeng. Biotechnol.">
        <title>Genome-scale model development and genomic sequencing of the oleaginous clade Lipomyces.</title>
        <authorList>
            <person name="Czajka J.J."/>
            <person name="Han Y."/>
            <person name="Kim J."/>
            <person name="Mondo S.J."/>
            <person name="Hofstad B.A."/>
            <person name="Robles A."/>
            <person name="Haridas S."/>
            <person name="Riley R."/>
            <person name="LaButti K."/>
            <person name="Pangilinan J."/>
            <person name="Andreopoulos W."/>
            <person name="Lipzen A."/>
            <person name="Yan J."/>
            <person name="Wang M."/>
            <person name="Ng V."/>
            <person name="Grigoriev I.V."/>
            <person name="Spatafora J.W."/>
            <person name="Magnuson J.K."/>
            <person name="Baker S.E."/>
            <person name="Pomraning K.R."/>
        </authorList>
    </citation>
    <scope>NUCLEOTIDE SEQUENCE [LARGE SCALE GENOMIC DNA]</scope>
    <source>
        <strain evidence="2">CBS 10300</strain>
    </source>
</reference>
<gene>
    <name evidence="1" type="ORF">V1517DRAFT_326316</name>
</gene>
<dbReference type="Proteomes" id="UP001489719">
    <property type="component" value="Unassembled WGS sequence"/>
</dbReference>
<sequence length="357" mass="39591">MKFVFLLLLLPVLVAYAILNHIDPFTRPQEAIVNSTHTTATTTINTNPTFTVSPEIMSLSAIVKPRTISKLFLAIEQSEGAGARVRRSIGTARLRNFSPFLLLDHFFVSGNAGFPDHGHRGQETITYLLHGQVDHEDFTGSAGTIDEGDLQFMTAGRGIMHAEMPRPQKDGSPVMGLQLWVDLPEKLKGVEPRYRDLRKEEIPIVKPSDKVTIKVISGESYGVKSVQDLAYTPVWMIDATIKPGGSMSQPLPEGWNAFAYVLDGELFSGTTKAQQYNNIVFDRDGDGVEFCVPVDYEKDARVVIVAGQVLDQPVVQYGPFVAVSKEKIYEAVMDFQNAANGFERAKNWESKIAKMIR</sequence>
<keyword evidence="2" id="KW-1185">Reference proteome</keyword>
<accession>A0ACC3TKJ7</accession>
<dbReference type="EMBL" id="MU970097">
    <property type="protein sequence ID" value="KAK9321505.1"/>
    <property type="molecule type" value="Genomic_DNA"/>
</dbReference>
<organism evidence="1 2">
    <name type="scientific">Lipomyces orientalis</name>
    <dbReference type="NCBI Taxonomy" id="1233043"/>
    <lineage>
        <taxon>Eukaryota</taxon>
        <taxon>Fungi</taxon>
        <taxon>Dikarya</taxon>
        <taxon>Ascomycota</taxon>
        <taxon>Saccharomycotina</taxon>
        <taxon>Lipomycetes</taxon>
        <taxon>Lipomycetales</taxon>
        <taxon>Lipomycetaceae</taxon>
        <taxon>Lipomyces</taxon>
    </lineage>
</organism>
<evidence type="ECO:0000313" key="1">
    <source>
        <dbReference type="EMBL" id="KAK9321505.1"/>
    </source>
</evidence>
<name>A0ACC3TKJ7_9ASCO</name>
<proteinExistence type="predicted"/>
<evidence type="ECO:0000313" key="2">
    <source>
        <dbReference type="Proteomes" id="UP001489719"/>
    </source>
</evidence>
<protein>
    <submittedName>
        <fullName evidence="1">RmlC-like cupin domain-containing protein</fullName>
    </submittedName>
</protein>
<comment type="caution">
    <text evidence="1">The sequence shown here is derived from an EMBL/GenBank/DDBJ whole genome shotgun (WGS) entry which is preliminary data.</text>
</comment>